<evidence type="ECO:0000313" key="2">
    <source>
        <dbReference type="EMBL" id="CAI2362388.1"/>
    </source>
</evidence>
<sequence length="376" mass="43945">MKKRKNNISVVLGSRNFKEQNEVIGQKILDSRIYELCEPKEAKERTKIRSKTQSKTQQNSSPTKVRRSNFYNVVNLRTKPKQPDIRNDLVIKLKEKIDPDKIRKHLNRKNTIVKMFDRYLSEIKGTKIYHRLTARKDLFQPKKPETDDKDHFWLKIMSKDDDPDSPKYVSKCSKVSFFEKYKNLMADNSSNVLPETFFRNEKFSSRSQTRRTVYTSVGVSRNYLEKDPNAPRDMIMTSCDQKRVSLQESMSPIYPALKERKGSTKTPIFNYKRVSRINTKTTRDYSKSQTSQNKPSVKNAPTARSFYANRSKTSRNGNKSASLRRAQRSSVQRGTGHYSSTHRGTEKDSSLDKEQRSSIQANPYKLEINNWLSRRQ</sequence>
<evidence type="ECO:0000313" key="3">
    <source>
        <dbReference type="Proteomes" id="UP001295684"/>
    </source>
</evidence>
<dbReference type="Proteomes" id="UP001295684">
    <property type="component" value="Unassembled WGS sequence"/>
</dbReference>
<feature type="compositionally biased region" description="Basic and acidic residues" evidence="1">
    <location>
        <begin position="343"/>
        <end position="356"/>
    </location>
</feature>
<feature type="region of interest" description="Disordered" evidence="1">
    <location>
        <begin position="279"/>
        <end position="376"/>
    </location>
</feature>
<comment type="caution">
    <text evidence="2">The sequence shown here is derived from an EMBL/GenBank/DDBJ whole genome shotgun (WGS) entry which is preliminary data.</text>
</comment>
<accession>A0AAD1U5P4</accession>
<feature type="compositionally biased region" description="Polar residues" evidence="1">
    <location>
        <begin position="308"/>
        <end position="321"/>
    </location>
</feature>
<dbReference type="EMBL" id="CAMPGE010003552">
    <property type="protein sequence ID" value="CAI2362388.1"/>
    <property type="molecule type" value="Genomic_DNA"/>
</dbReference>
<keyword evidence="3" id="KW-1185">Reference proteome</keyword>
<protein>
    <submittedName>
        <fullName evidence="2">Uncharacterized protein</fullName>
    </submittedName>
</protein>
<feature type="compositionally biased region" description="Polar residues" evidence="1">
    <location>
        <begin position="287"/>
        <end position="296"/>
    </location>
</feature>
<feature type="region of interest" description="Disordered" evidence="1">
    <location>
        <begin position="42"/>
        <end position="66"/>
    </location>
</feature>
<organism evidence="2 3">
    <name type="scientific">Euplotes crassus</name>
    <dbReference type="NCBI Taxonomy" id="5936"/>
    <lineage>
        <taxon>Eukaryota</taxon>
        <taxon>Sar</taxon>
        <taxon>Alveolata</taxon>
        <taxon>Ciliophora</taxon>
        <taxon>Intramacronucleata</taxon>
        <taxon>Spirotrichea</taxon>
        <taxon>Hypotrichia</taxon>
        <taxon>Euplotida</taxon>
        <taxon>Euplotidae</taxon>
        <taxon>Moneuplotes</taxon>
    </lineage>
</organism>
<gene>
    <name evidence="2" type="ORF">ECRASSUSDP1_LOCUS3711</name>
</gene>
<feature type="compositionally biased region" description="Polar residues" evidence="1">
    <location>
        <begin position="328"/>
        <end position="342"/>
    </location>
</feature>
<name>A0AAD1U5P4_EUPCR</name>
<reference evidence="2" key="1">
    <citation type="submission" date="2023-07" db="EMBL/GenBank/DDBJ databases">
        <authorList>
            <consortium name="AG Swart"/>
            <person name="Singh M."/>
            <person name="Singh A."/>
            <person name="Seah K."/>
            <person name="Emmerich C."/>
        </authorList>
    </citation>
    <scope>NUCLEOTIDE SEQUENCE</scope>
    <source>
        <strain evidence="2">DP1</strain>
    </source>
</reference>
<proteinExistence type="predicted"/>
<evidence type="ECO:0000256" key="1">
    <source>
        <dbReference type="SAM" id="MobiDB-lite"/>
    </source>
</evidence>
<dbReference type="AlphaFoldDB" id="A0AAD1U5P4"/>
<feature type="compositionally biased region" description="Low complexity" evidence="1">
    <location>
        <begin position="53"/>
        <end position="63"/>
    </location>
</feature>